<organism evidence="2 3">
    <name type="scientific">Metabacillus bambusae</name>
    <dbReference type="NCBI Taxonomy" id="2795218"/>
    <lineage>
        <taxon>Bacteria</taxon>
        <taxon>Bacillati</taxon>
        <taxon>Bacillota</taxon>
        <taxon>Bacilli</taxon>
        <taxon>Bacillales</taxon>
        <taxon>Bacillaceae</taxon>
        <taxon>Metabacillus</taxon>
    </lineage>
</organism>
<evidence type="ECO:0000313" key="2">
    <source>
        <dbReference type="EMBL" id="MBO1512604.1"/>
    </source>
</evidence>
<accession>A0ABS3N3F8</accession>
<keyword evidence="1" id="KW-0175">Coiled coil</keyword>
<protein>
    <submittedName>
        <fullName evidence="2">Polyhydroxyalkanoic acid synthase subunit PhaR</fullName>
    </submittedName>
</protein>
<dbReference type="RefSeq" id="WP_207978761.1">
    <property type="nucleotide sequence ID" value="NZ_JAGDEL010000008.1"/>
</dbReference>
<sequence length="152" mass="17560">MTQQKNFNPMELWKDIYNQSESYWSSVLDEKMKEEYFSEWMGKVLEMNLQFKKMLNETTEGYLSQVNLPTQNDLANIASLVVNVDSKVDSLEELVEENSSNQVNQAELKREMTRVKNEIKSLNNKLDNILALLNEKSSAGNVNETAKTVENQ</sequence>
<proteinExistence type="predicted"/>
<dbReference type="Proteomes" id="UP000663981">
    <property type="component" value="Unassembled WGS sequence"/>
</dbReference>
<reference evidence="2 3" key="1">
    <citation type="submission" date="2021-03" db="EMBL/GenBank/DDBJ databases">
        <title>Whole genome sequence of Metabacillus bambusae BG109.</title>
        <authorList>
            <person name="Jeong J.W."/>
        </authorList>
    </citation>
    <scope>NUCLEOTIDE SEQUENCE [LARGE SCALE GENOMIC DNA]</scope>
    <source>
        <strain evidence="2 3">BG109</strain>
    </source>
</reference>
<dbReference type="InterPro" id="IPR011729">
    <property type="entry name" value="PhaR_Bmeg_synth"/>
</dbReference>
<feature type="coiled-coil region" evidence="1">
    <location>
        <begin position="91"/>
        <end position="139"/>
    </location>
</feature>
<comment type="caution">
    <text evidence="2">The sequence shown here is derived from an EMBL/GenBank/DDBJ whole genome shotgun (WGS) entry which is preliminary data.</text>
</comment>
<evidence type="ECO:0000313" key="3">
    <source>
        <dbReference type="Proteomes" id="UP000663981"/>
    </source>
</evidence>
<gene>
    <name evidence="2" type="primary">phaR</name>
    <name evidence="2" type="ORF">I7822_13090</name>
</gene>
<dbReference type="EMBL" id="JAGDEL010000008">
    <property type="protein sequence ID" value="MBO1512604.1"/>
    <property type="molecule type" value="Genomic_DNA"/>
</dbReference>
<dbReference type="NCBIfam" id="TIGR02132">
    <property type="entry name" value="phaR_Bmeg"/>
    <property type="match status" value="1"/>
</dbReference>
<name>A0ABS3N3F8_9BACI</name>
<evidence type="ECO:0000256" key="1">
    <source>
        <dbReference type="SAM" id="Coils"/>
    </source>
</evidence>
<keyword evidence="3" id="KW-1185">Reference proteome</keyword>